<evidence type="ECO:0000256" key="1">
    <source>
        <dbReference type="ARBA" id="ARBA00008609"/>
    </source>
</evidence>
<evidence type="ECO:0000259" key="3">
    <source>
        <dbReference type="Pfam" id="PF01266"/>
    </source>
</evidence>
<feature type="domain" description="GCVT N-terminal" evidence="4">
    <location>
        <begin position="1070"/>
        <end position="1381"/>
    </location>
</feature>
<dbReference type="SUPFAM" id="SSF103025">
    <property type="entry name" value="Folate-binding domain"/>
    <property type="match status" value="1"/>
</dbReference>
<feature type="domain" description="FAD dependent oxidoreductase central" evidence="6">
    <location>
        <begin position="1013"/>
        <end position="1066"/>
    </location>
</feature>
<evidence type="ECO:0000256" key="2">
    <source>
        <dbReference type="SAM" id="MobiDB-lite"/>
    </source>
</evidence>
<feature type="region of interest" description="Disordered" evidence="2">
    <location>
        <begin position="229"/>
        <end position="255"/>
    </location>
</feature>
<sequence>MIGILPLDTVMMRWRAEAQRRRLQDLDTEDLSLWRHLKGMRHRPDLIPGLRVEGGLASAASDRAEALAVAFEASFARRPGSPARDPEPAAVEPPDHPFHPPVEGHPPYPDLRLVTPRELSRALARLKTSSAPGLDRELIEKDEQQELTDHGVIAMVNRGDNEDYENSDTGNNDTRIAYFFGDRNVLAVVQRMTRSTRCVQGSIRTHHPYARGLNLNTYQHLRGERESDIDQTPLSQSGDERSSQQALPDESIVTGVKGREVSRRAQLLLLGPALCDAVMPGMNQISLAKKEDTLLWPTLTDPRKSYYGNRRSAVARLRSSVLTVTPSQVVCERADLLFEYRVIVMTLNLPSIDGQEWGTKIDVLRIDDNFRRCFLRGGLTGLFLGNILPRNGYKGRRQKAIPPERKIYFGPSLIGCAIRGRRLPNNSSELQKRSLADVTSSASLLPESADVVIIAYHVNQIRKEGERDSGVTSTDKKSCVRRGSIRDKNARQEKQTRTNDIRVIPANLYKYIETKYNQKNPKRSVMRSVMICTHLISIDNAFEEFKTINDILLEEWARALVILCALSSSDTPIGRACDYIDLFTRRGISSYIHPTSSSLFSPVTSAKLKVRCNCIPHFRAASNQSAPRRCNSTSNDDLDIQRIFHQSMLSLNGFPLGGGSAGCNALYQLSKRGVKAILLERSKLTAGTTWHTAGLIWRLRPNDVEIQLLKSTRDLLTRLESETGLDPGWINNGGLYLANNKERLNEYSRLTTAGHSFGIDSTIVSPEEAKKLFPLLDENVIHGGLYSPGDGVVDPAMLCTALTRSARKSGGQVIENCPVQNILTGKNGFGSKKVTGVTTPYGVIKTNCVANCSGVWSRDIAAMVGLHLPLVPVKHAYVITESISGVRGLPNVRDHDASVYFRIQGESLCMGGYESNPIMLDQVPADFHFGLYELDWTVFSAHMSGAVSLVPVFATAGIKSTVCGPESFTPDHKPIIGEDPRLHGLYHSCGYNSAGMMLGGGCGEQLAKWIIQGRPDLHMFNYDIRRFLPEQTKDSDWINAKSHECYVKNYSIVFPHDEPLAGRDWRKGPFHEELLSEGCVFEERQGWERPGWYSPNGPAPVPAYDWYGAYGSPHNTDQTYEKLIKGDYTFGFTKNHNLIGEECLSCREQVALFDMSYFSKLYLCGPEAQKAVDWLFTANTHRPIGRTVYSCFLNSKAGVEGDLTVSAIETGNGGQADPIFKGRGFYIVAGGASAAHTWAHIHTVLSHEDFKVALTDLTDKMGILSIQGPNSRSLLENLVDTDLSEEAFPYSSTKLVRVAGKLCRALRISFVGELGWELHIPWDSCKHVYKAIWEQGKKHGLRNVGFRALYSLSSEAGNHLWNMDLRMDDNPLEAGLEFTCRNHGEYLGKKALDIIKKKGVNKRMVFLQLEEKVPVWGLETIWKDDQAVGYLRRGDYAYTLGTSLGQGYIHHPEGRRVTEEFLNSGQYEVEVMGKRFKANVHLKSPFDPQRKRLKGQYDYPIHVRQ</sequence>
<dbReference type="Gene3D" id="3.50.50.60">
    <property type="entry name" value="FAD/NAD(P)-binding domain"/>
    <property type="match status" value="1"/>
</dbReference>
<dbReference type="InterPro" id="IPR006076">
    <property type="entry name" value="FAD-dep_OxRdtase"/>
</dbReference>
<dbReference type="Pfam" id="PF01571">
    <property type="entry name" value="GCV_T"/>
    <property type="match status" value="1"/>
</dbReference>
<evidence type="ECO:0000313" key="7">
    <source>
        <dbReference type="EMBL" id="CAD7194891.1"/>
    </source>
</evidence>
<organism evidence="7">
    <name type="scientific">Timema douglasi</name>
    <name type="common">Walking stick</name>
    <dbReference type="NCBI Taxonomy" id="61478"/>
    <lineage>
        <taxon>Eukaryota</taxon>
        <taxon>Metazoa</taxon>
        <taxon>Ecdysozoa</taxon>
        <taxon>Arthropoda</taxon>
        <taxon>Hexapoda</taxon>
        <taxon>Insecta</taxon>
        <taxon>Pterygota</taxon>
        <taxon>Neoptera</taxon>
        <taxon>Polyneoptera</taxon>
        <taxon>Phasmatodea</taxon>
        <taxon>Timematodea</taxon>
        <taxon>Timematoidea</taxon>
        <taxon>Timematidae</taxon>
        <taxon>Timema</taxon>
    </lineage>
</organism>
<dbReference type="InterPro" id="IPR006222">
    <property type="entry name" value="GCVT_N"/>
</dbReference>
<dbReference type="Pfam" id="PF16350">
    <property type="entry name" value="FAO_M"/>
    <property type="match status" value="1"/>
</dbReference>
<reference evidence="7" key="1">
    <citation type="submission" date="2020-11" db="EMBL/GenBank/DDBJ databases">
        <authorList>
            <person name="Tran Van P."/>
        </authorList>
    </citation>
    <scope>NUCLEOTIDE SEQUENCE</scope>
</reference>
<dbReference type="EMBL" id="OA564597">
    <property type="protein sequence ID" value="CAD7194891.1"/>
    <property type="molecule type" value="Genomic_DNA"/>
</dbReference>
<dbReference type="FunFam" id="3.50.50.60:FF:000769">
    <property type="entry name" value="Sarcosine dehydrogenase"/>
    <property type="match status" value="1"/>
</dbReference>
<dbReference type="InterPro" id="IPR027266">
    <property type="entry name" value="TrmE/GcvT-like"/>
</dbReference>
<proteinExistence type="inferred from homology"/>
<dbReference type="Gene3D" id="3.30.70.1400">
    <property type="entry name" value="Aminomethyltransferase beta-barrel domains"/>
    <property type="match status" value="1"/>
</dbReference>
<dbReference type="PANTHER" id="PTHR43757">
    <property type="entry name" value="AMINOMETHYLTRANSFERASE"/>
    <property type="match status" value="1"/>
</dbReference>
<dbReference type="Gene3D" id="2.40.30.110">
    <property type="entry name" value="Aminomethyltransferase beta-barrel domains"/>
    <property type="match status" value="1"/>
</dbReference>
<feature type="region of interest" description="Disordered" evidence="2">
    <location>
        <begin position="77"/>
        <end position="106"/>
    </location>
</feature>
<evidence type="ECO:0000259" key="6">
    <source>
        <dbReference type="Pfam" id="PF16350"/>
    </source>
</evidence>
<dbReference type="InterPro" id="IPR032503">
    <property type="entry name" value="FAO_M"/>
</dbReference>
<evidence type="ECO:0000259" key="5">
    <source>
        <dbReference type="Pfam" id="PF08669"/>
    </source>
</evidence>
<name>A0A7R8VAS7_TIMDO</name>
<gene>
    <name evidence="7" type="ORF">TDIB3V08_LOCUS1303</name>
</gene>
<dbReference type="Gene3D" id="3.30.1360.120">
    <property type="entry name" value="Probable tRNA modification gtpase trme, domain 1"/>
    <property type="match status" value="1"/>
</dbReference>
<feature type="domain" description="FAD dependent oxidoreductase" evidence="3">
    <location>
        <begin position="657"/>
        <end position="1009"/>
    </location>
</feature>
<dbReference type="SUPFAM" id="SSF51905">
    <property type="entry name" value="FAD/NAD(P)-binding domain"/>
    <property type="match status" value="1"/>
</dbReference>
<accession>A0A7R8VAS7</accession>
<comment type="similarity">
    <text evidence="1">Belongs to the GcvT family.</text>
</comment>
<dbReference type="Pfam" id="PF01266">
    <property type="entry name" value="DAO"/>
    <property type="match status" value="1"/>
</dbReference>
<dbReference type="PANTHER" id="PTHR43757:SF11">
    <property type="entry name" value="SARCOSINE DEHYDROGENASE"/>
    <property type="match status" value="1"/>
</dbReference>
<dbReference type="InterPro" id="IPR013977">
    <property type="entry name" value="GcvT_C"/>
</dbReference>
<evidence type="ECO:0008006" key="8">
    <source>
        <dbReference type="Google" id="ProtNLM"/>
    </source>
</evidence>
<evidence type="ECO:0000259" key="4">
    <source>
        <dbReference type="Pfam" id="PF01571"/>
    </source>
</evidence>
<dbReference type="InterPro" id="IPR028896">
    <property type="entry name" value="GcvT/YgfZ/DmdA"/>
</dbReference>
<feature type="domain" description="Aminomethyltransferase C-terminal" evidence="5">
    <location>
        <begin position="1402"/>
        <end position="1486"/>
    </location>
</feature>
<dbReference type="InterPro" id="IPR036188">
    <property type="entry name" value="FAD/NAD-bd_sf"/>
</dbReference>
<dbReference type="FunFam" id="2.40.30.110:FF:000008">
    <property type="entry name" value="Sarcosine dehydrogenase"/>
    <property type="match status" value="1"/>
</dbReference>
<dbReference type="Pfam" id="PF08669">
    <property type="entry name" value="GCV_T_C"/>
    <property type="match status" value="1"/>
</dbReference>
<protein>
    <recommendedName>
        <fullName evidence="8">Sarcosine dehydrogenase</fullName>
    </recommendedName>
</protein>
<dbReference type="SUPFAM" id="SSF101790">
    <property type="entry name" value="Aminomethyltransferase beta-barrel domain"/>
    <property type="match status" value="1"/>
</dbReference>
<dbReference type="Gene3D" id="3.30.9.10">
    <property type="entry name" value="D-Amino Acid Oxidase, subunit A, domain 2"/>
    <property type="match status" value="1"/>
</dbReference>
<dbReference type="GO" id="GO:0005739">
    <property type="term" value="C:mitochondrion"/>
    <property type="evidence" value="ECO:0007669"/>
    <property type="project" value="TreeGrafter"/>
</dbReference>
<dbReference type="SUPFAM" id="SSF54373">
    <property type="entry name" value="FAD-linked reductases, C-terminal domain"/>
    <property type="match status" value="1"/>
</dbReference>
<dbReference type="InterPro" id="IPR029043">
    <property type="entry name" value="GcvT/YgfZ_C"/>
</dbReference>